<evidence type="ECO:0000256" key="1">
    <source>
        <dbReference type="SAM" id="MobiDB-lite"/>
    </source>
</evidence>
<dbReference type="Proteomes" id="UP000015001">
    <property type="component" value="Unassembled WGS sequence"/>
</dbReference>
<name>S4MG89_9ACTN</name>
<evidence type="ECO:0000313" key="2">
    <source>
        <dbReference type="EMBL" id="EPJ38523.1"/>
    </source>
</evidence>
<proteinExistence type="predicted"/>
<protein>
    <submittedName>
        <fullName evidence="2">Putative Adenosylmethionine-8-amino-7-oxononanoate aminotransferase</fullName>
    </submittedName>
</protein>
<dbReference type="HOGENOM" id="CLU_1460446_0_0_11"/>
<sequence length="185" mass="20153">MRTPATGIPMPPAPLAKVMMSGFSSLAYPFEAKKGPRSCRNRSAPRRDDENSMPVTDVPQHGVVLHRRCDVAAVAEYGLDDERGDLPARCELDKVFEALRAQHSAALRDLAVEAPSAVRGRYLQGTRYRQMEAALPKRVAGHAGRRDALPVMREEQGDDVGSSGGLLGHAHSAFVGRRADDVRNQ</sequence>
<keyword evidence="2" id="KW-0032">Aminotransferase</keyword>
<reference evidence="2 3" key="1">
    <citation type="submission" date="2013-02" db="EMBL/GenBank/DDBJ databases">
        <title>Draft Genome Sequence of Streptomyces afghaniensis, Which Produces Compounds of the Julimycin B-Complex.</title>
        <authorList>
            <person name="Gruening B.A."/>
            <person name="Praeg A."/>
            <person name="Erxleben A."/>
            <person name="Guenther S."/>
            <person name="Fiedler H.-P."/>
            <person name="Goodfellow M."/>
            <person name="Mueller M."/>
        </authorList>
    </citation>
    <scope>NUCLEOTIDE SEQUENCE [LARGE SCALE GENOMIC DNA]</scope>
    <source>
        <strain evidence="2 3">772</strain>
    </source>
</reference>
<dbReference type="EMBL" id="AOPY01001455">
    <property type="protein sequence ID" value="EPJ38523.1"/>
    <property type="molecule type" value="Genomic_DNA"/>
</dbReference>
<accession>S4MG89</accession>
<gene>
    <name evidence="2" type="ORF">STAFG_4389</name>
</gene>
<feature type="compositionally biased region" description="Basic residues" evidence="1">
    <location>
        <begin position="35"/>
        <end position="44"/>
    </location>
</feature>
<evidence type="ECO:0000313" key="3">
    <source>
        <dbReference type="Proteomes" id="UP000015001"/>
    </source>
</evidence>
<feature type="region of interest" description="Disordered" evidence="1">
    <location>
        <begin position="33"/>
        <end position="57"/>
    </location>
</feature>
<dbReference type="GO" id="GO:0008483">
    <property type="term" value="F:transaminase activity"/>
    <property type="evidence" value="ECO:0007669"/>
    <property type="project" value="UniProtKB-KW"/>
</dbReference>
<keyword evidence="3" id="KW-1185">Reference proteome</keyword>
<organism evidence="2 3">
    <name type="scientific">Streptomyces afghaniensis 772</name>
    <dbReference type="NCBI Taxonomy" id="1283301"/>
    <lineage>
        <taxon>Bacteria</taxon>
        <taxon>Bacillati</taxon>
        <taxon>Actinomycetota</taxon>
        <taxon>Actinomycetes</taxon>
        <taxon>Kitasatosporales</taxon>
        <taxon>Streptomycetaceae</taxon>
        <taxon>Streptomyces</taxon>
    </lineage>
</organism>
<dbReference type="AlphaFoldDB" id="S4MG89"/>
<keyword evidence="2" id="KW-0808">Transferase</keyword>
<comment type="caution">
    <text evidence="2">The sequence shown here is derived from an EMBL/GenBank/DDBJ whole genome shotgun (WGS) entry which is preliminary data.</text>
</comment>